<reference evidence="2" key="1">
    <citation type="submission" date="2023-03" db="EMBL/GenBank/DDBJ databases">
        <title>Massive genome expansion in bonnet fungi (Mycena s.s.) driven by repeated elements and novel gene families across ecological guilds.</title>
        <authorList>
            <consortium name="Lawrence Berkeley National Laboratory"/>
            <person name="Harder C.B."/>
            <person name="Miyauchi S."/>
            <person name="Viragh M."/>
            <person name="Kuo A."/>
            <person name="Thoen E."/>
            <person name="Andreopoulos B."/>
            <person name="Lu D."/>
            <person name="Skrede I."/>
            <person name="Drula E."/>
            <person name="Henrissat B."/>
            <person name="Morin E."/>
            <person name="Kohler A."/>
            <person name="Barry K."/>
            <person name="LaButti K."/>
            <person name="Morin E."/>
            <person name="Salamov A."/>
            <person name="Lipzen A."/>
            <person name="Mereny Z."/>
            <person name="Hegedus B."/>
            <person name="Baldrian P."/>
            <person name="Stursova M."/>
            <person name="Weitz H."/>
            <person name="Taylor A."/>
            <person name="Grigoriev I.V."/>
            <person name="Nagy L.G."/>
            <person name="Martin F."/>
            <person name="Kauserud H."/>
        </authorList>
    </citation>
    <scope>NUCLEOTIDE SEQUENCE</scope>
    <source>
        <strain evidence="2">CBHHK182m</strain>
    </source>
</reference>
<evidence type="ECO:0000313" key="3">
    <source>
        <dbReference type="Proteomes" id="UP001215598"/>
    </source>
</evidence>
<evidence type="ECO:0000313" key="2">
    <source>
        <dbReference type="EMBL" id="KAJ7772409.1"/>
    </source>
</evidence>
<proteinExistence type="predicted"/>
<comment type="caution">
    <text evidence="2">The sequence shown here is derived from an EMBL/GenBank/DDBJ whole genome shotgun (WGS) entry which is preliminary data.</text>
</comment>
<dbReference type="Proteomes" id="UP001215598">
    <property type="component" value="Unassembled WGS sequence"/>
</dbReference>
<feature type="compositionally biased region" description="Basic residues" evidence="1">
    <location>
        <begin position="1"/>
        <end position="10"/>
    </location>
</feature>
<evidence type="ECO:0000256" key="1">
    <source>
        <dbReference type="SAM" id="MobiDB-lite"/>
    </source>
</evidence>
<dbReference type="EMBL" id="JARKIB010000014">
    <property type="protein sequence ID" value="KAJ7772409.1"/>
    <property type="molecule type" value="Genomic_DNA"/>
</dbReference>
<feature type="compositionally biased region" description="Basic and acidic residues" evidence="1">
    <location>
        <begin position="48"/>
        <end position="70"/>
    </location>
</feature>
<name>A0AAD7JV46_9AGAR</name>
<keyword evidence="3" id="KW-1185">Reference proteome</keyword>
<feature type="region of interest" description="Disordered" evidence="1">
    <location>
        <begin position="1"/>
        <end position="88"/>
    </location>
</feature>
<protein>
    <submittedName>
        <fullName evidence="2">Uncharacterized protein</fullName>
    </submittedName>
</protein>
<feature type="compositionally biased region" description="Low complexity" evidence="1">
    <location>
        <begin position="11"/>
        <end position="26"/>
    </location>
</feature>
<organism evidence="2 3">
    <name type="scientific">Mycena metata</name>
    <dbReference type="NCBI Taxonomy" id="1033252"/>
    <lineage>
        <taxon>Eukaryota</taxon>
        <taxon>Fungi</taxon>
        <taxon>Dikarya</taxon>
        <taxon>Basidiomycota</taxon>
        <taxon>Agaricomycotina</taxon>
        <taxon>Agaricomycetes</taxon>
        <taxon>Agaricomycetidae</taxon>
        <taxon>Agaricales</taxon>
        <taxon>Marasmiineae</taxon>
        <taxon>Mycenaceae</taxon>
        <taxon>Mycena</taxon>
    </lineage>
</organism>
<dbReference type="AlphaFoldDB" id="A0AAD7JV46"/>
<accession>A0AAD7JV46</accession>
<sequence length="314" mass="34079">MPSRSSKRPHLLPSRLPAPGRSSASRRSPRNVIPSQTSNFRRTYGACEARRTGELESLRVVDDNPKDATARGRRKRAGPGRMGGERCERRGERGFVAAAQGRLPSPPQPQFQNHSKYGNNFRSRRIPPAALSRRCPVAAPSSGSPTRLLPHSAHAGAVLNALPIREFSSARVLVVASACVWGLHTAFLNGRVSAHVDYALLKTHARLLFALVSSPPLDPGAIQILTAHPPPLLLQFGASPFASTSSARRVRLPLDVHRAPCKPGDPEYISTGGDGPIAFIFRFALCVHYSASILRFFSSFYFVSIGTNAAELLR</sequence>
<gene>
    <name evidence="2" type="ORF">B0H16DRAFT_1513347</name>
</gene>